<proteinExistence type="predicted"/>
<sequence length="397" mass="47072">MPEIDTDFSAKEPSLGYFYQIKYALWLFLNNKDLDEASLRIESLDDIDVTNVDVTNLYQTKLHIKNKANLTDASTDFWKTIRIWSEHIQSNIVDVEKSIFNLITTEQVPDTSILYKLKEGNLIPEEIEEVIKQLDSISISSTSKTNEKGYQAYNSLSSDIKKKLIKNIRILDNSLDTTELENRIRKELQIFIYPDYLDDFCDFLSGWWLRCSIEILTNSREFITYQELQTQINNLRDKYSADNLPNHFPEQLNISDKEVNDLKDKNFIRQLDLIQIKLSSKTTKRAISDFRRAYEQRSRWLRLQLLNPSEEEEFDKRLLDYWKNIFEIMCDEADENEADIEELKKLGKQFYLEQFAKNTPQIKIRDKFNEDYLTRGSLHILSDHKKIGWHPKFNDEL</sequence>
<dbReference type="STRING" id="1416778.SAMN05443633_101306"/>
<keyword evidence="3" id="KW-1185">Reference proteome</keyword>
<accession>A0A1M4TRI5</accession>
<feature type="domain" description="ABC-three component systems C-terminal" evidence="1">
    <location>
        <begin position="267"/>
        <end position="396"/>
    </location>
</feature>
<evidence type="ECO:0000313" key="3">
    <source>
        <dbReference type="Proteomes" id="UP000184518"/>
    </source>
</evidence>
<reference evidence="3" key="1">
    <citation type="submission" date="2016-11" db="EMBL/GenBank/DDBJ databases">
        <authorList>
            <person name="Varghese N."/>
            <person name="Submissions S."/>
        </authorList>
    </citation>
    <scope>NUCLEOTIDE SEQUENCE [LARGE SCALE GENOMIC DNA]</scope>
    <source>
        <strain evidence="3">DSM 27619</strain>
    </source>
</reference>
<protein>
    <recommendedName>
        <fullName evidence="1">ABC-three component systems C-terminal domain-containing protein</fullName>
    </recommendedName>
</protein>
<dbReference type="Pfam" id="PF20283">
    <property type="entry name" value="CTD7"/>
    <property type="match status" value="1"/>
</dbReference>
<dbReference type="Proteomes" id="UP000184518">
    <property type="component" value="Unassembled WGS sequence"/>
</dbReference>
<evidence type="ECO:0000313" key="2">
    <source>
        <dbReference type="EMBL" id="SHE47063.1"/>
    </source>
</evidence>
<organism evidence="2 3">
    <name type="scientific">Chryseobacterium arachidis</name>
    <dbReference type="NCBI Taxonomy" id="1416778"/>
    <lineage>
        <taxon>Bacteria</taxon>
        <taxon>Pseudomonadati</taxon>
        <taxon>Bacteroidota</taxon>
        <taxon>Flavobacteriia</taxon>
        <taxon>Flavobacteriales</taxon>
        <taxon>Weeksellaceae</taxon>
        <taxon>Chryseobacterium group</taxon>
        <taxon>Chryseobacterium</taxon>
    </lineage>
</organism>
<dbReference type="EMBL" id="FQUT01000001">
    <property type="protein sequence ID" value="SHE47063.1"/>
    <property type="molecule type" value="Genomic_DNA"/>
</dbReference>
<name>A0A1M4TRI5_9FLAO</name>
<dbReference type="InterPro" id="IPR046913">
    <property type="entry name" value="ABC-3C_CTD7"/>
</dbReference>
<evidence type="ECO:0000259" key="1">
    <source>
        <dbReference type="Pfam" id="PF20283"/>
    </source>
</evidence>
<gene>
    <name evidence="2" type="ORF">SAMN05443633_101306</name>
</gene>
<dbReference type="OrthoDB" id="2786695at2"/>
<dbReference type="RefSeq" id="WP_072952857.1">
    <property type="nucleotide sequence ID" value="NZ_FQUT01000001.1"/>
</dbReference>
<dbReference type="AlphaFoldDB" id="A0A1M4TRI5"/>